<protein>
    <recommendedName>
        <fullName evidence="1">N-sulphoglucosamine sulphohydrolase C-terminal domain-containing protein</fullName>
    </recommendedName>
</protein>
<gene>
    <name evidence="2" type="ORF">METZ01_LOCUS271368</name>
</gene>
<accession>A0A382K0X3</accession>
<dbReference type="PANTHER" id="PTHR43108:SF6">
    <property type="entry name" value="N-SULPHOGLUCOSAMINE SULPHOHYDROLASE"/>
    <property type="match status" value="1"/>
</dbReference>
<feature type="domain" description="N-sulphoglucosamine sulphohydrolase C-terminal" evidence="1">
    <location>
        <begin position="290"/>
        <end position="427"/>
    </location>
</feature>
<feature type="non-terminal residue" evidence="2">
    <location>
        <position position="427"/>
    </location>
</feature>
<dbReference type="InterPro" id="IPR032506">
    <property type="entry name" value="SGSH_C"/>
</dbReference>
<proteinExistence type="predicted"/>
<reference evidence="2" key="1">
    <citation type="submission" date="2018-05" db="EMBL/GenBank/DDBJ databases">
        <authorList>
            <person name="Lanie J.A."/>
            <person name="Ng W.-L."/>
            <person name="Kazmierczak K.M."/>
            <person name="Andrzejewski T.M."/>
            <person name="Davidsen T.M."/>
            <person name="Wayne K.J."/>
            <person name="Tettelin H."/>
            <person name="Glass J.I."/>
            <person name="Rusch D."/>
            <person name="Podicherti R."/>
            <person name="Tsui H.-C.T."/>
            <person name="Winkler M.E."/>
        </authorList>
    </citation>
    <scope>NUCLEOTIDE SEQUENCE</scope>
</reference>
<name>A0A382K0X3_9ZZZZ</name>
<sequence length="427" mass="50423">VILTGKHSHLNGKIDNNAKFDDSQITFPQLFQKAGYQTAMFGKLHFGNNPKGVDDFLILPGQGNYINPRFIGKEGDTIITGYVTDIITDLTLNWLDRKRDKEKPFMMMYLHKAPHRPWWPSPEKFAEFYEKEFPEPETLFDDYSGRGTAAKTAEMNILTHMQYMHDSKIRPETLREMDNVQPEIKYIRGEAVVRPGPDGFMRPFSRANQDQKAKYNITLDKINNDFKNNWPKMNNKEKMKWKFQRYMQDYLATISSVDDNVGRVLDYLEETGLDENTIVVYTSDQGFYLGEHGWFDKRFIYDESFKTPLMIKWPNVIKPGTTNDEMVQNLDFAQTFLEAAMIETPDDMQGESLIPLLKGDVEKWNRDAVYYHYYEYPSVHMVKRHYGIVNKEYKLVHFYYDIDEWELYDRINDPNEMTNVYNNPNYK</sequence>
<dbReference type="Pfam" id="PF16347">
    <property type="entry name" value="SGSH_C"/>
    <property type="match status" value="1"/>
</dbReference>
<dbReference type="CDD" id="cd16031">
    <property type="entry name" value="G6S_like"/>
    <property type="match status" value="1"/>
</dbReference>
<evidence type="ECO:0000313" key="2">
    <source>
        <dbReference type="EMBL" id="SVC18514.1"/>
    </source>
</evidence>
<dbReference type="SUPFAM" id="SSF53649">
    <property type="entry name" value="Alkaline phosphatase-like"/>
    <property type="match status" value="1"/>
</dbReference>
<dbReference type="AlphaFoldDB" id="A0A382K0X3"/>
<organism evidence="2">
    <name type="scientific">marine metagenome</name>
    <dbReference type="NCBI Taxonomy" id="408172"/>
    <lineage>
        <taxon>unclassified sequences</taxon>
        <taxon>metagenomes</taxon>
        <taxon>ecological metagenomes</taxon>
    </lineage>
</organism>
<dbReference type="InterPro" id="IPR017850">
    <property type="entry name" value="Alkaline_phosphatase_core_sf"/>
</dbReference>
<dbReference type="Gene3D" id="3.40.720.10">
    <property type="entry name" value="Alkaline Phosphatase, subunit A"/>
    <property type="match status" value="2"/>
</dbReference>
<feature type="non-terminal residue" evidence="2">
    <location>
        <position position="1"/>
    </location>
</feature>
<evidence type="ECO:0000259" key="1">
    <source>
        <dbReference type="Pfam" id="PF16347"/>
    </source>
</evidence>
<dbReference type="PANTHER" id="PTHR43108">
    <property type="entry name" value="N-ACETYLGLUCOSAMINE-6-SULFATASE FAMILY MEMBER"/>
    <property type="match status" value="1"/>
</dbReference>
<dbReference type="EMBL" id="UINC01077929">
    <property type="protein sequence ID" value="SVC18514.1"/>
    <property type="molecule type" value="Genomic_DNA"/>
</dbReference>